<dbReference type="PANTHER" id="PTHR43857">
    <property type="entry name" value="BLR7761 PROTEIN"/>
    <property type="match status" value="1"/>
</dbReference>
<dbReference type="RefSeq" id="WP_224124737.1">
    <property type="nucleotide sequence ID" value="NZ_JAIQZJ010000013.1"/>
</dbReference>
<dbReference type="InterPro" id="IPR006175">
    <property type="entry name" value="YjgF/YER057c/UK114"/>
</dbReference>
<dbReference type="Proteomes" id="UP000780875">
    <property type="component" value="Unassembled WGS sequence"/>
</dbReference>
<dbReference type="Gene3D" id="3.30.1330.40">
    <property type="entry name" value="RutC-like"/>
    <property type="match status" value="1"/>
</dbReference>
<evidence type="ECO:0000313" key="1">
    <source>
        <dbReference type="EMBL" id="MBZ5740378.1"/>
    </source>
</evidence>
<reference evidence="1 2" key="1">
    <citation type="submission" date="2021-09" db="EMBL/GenBank/DDBJ databases">
        <title>Whole genome sequence of Nocardioides sp. GBK3QG-3.</title>
        <authorList>
            <person name="Tuo L."/>
        </authorList>
    </citation>
    <scope>NUCLEOTIDE SEQUENCE [LARGE SCALE GENOMIC DNA]</scope>
    <source>
        <strain evidence="1 2">GBK3QG-3</strain>
    </source>
</reference>
<protein>
    <submittedName>
        <fullName evidence="1">RidA family protein</fullName>
    </submittedName>
</protein>
<keyword evidence="2" id="KW-1185">Reference proteome</keyword>
<dbReference type="InterPro" id="IPR035959">
    <property type="entry name" value="RutC-like_sf"/>
</dbReference>
<dbReference type="PANTHER" id="PTHR43857:SF1">
    <property type="entry name" value="YJGH FAMILY PROTEIN"/>
    <property type="match status" value="1"/>
</dbReference>
<dbReference type="SUPFAM" id="SSF55298">
    <property type="entry name" value="YjgF-like"/>
    <property type="match status" value="1"/>
</dbReference>
<gene>
    <name evidence="1" type="ORF">K8U61_19545</name>
</gene>
<dbReference type="EMBL" id="JAIQZJ010000013">
    <property type="protein sequence ID" value="MBZ5740378.1"/>
    <property type="molecule type" value="Genomic_DNA"/>
</dbReference>
<accession>A0ABS7UH69</accession>
<organism evidence="1 2">
    <name type="scientific">Nocardioides mangrovi</name>
    <dbReference type="NCBI Taxonomy" id="2874580"/>
    <lineage>
        <taxon>Bacteria</taxon>
        <taxon>Bacillati</taxon>
        <taxon>Actinomycetota</taxon>
        <taxon>Actinomycetes</taxon>
        <taxon>Propionibacteriales</taxon>
        <taxon>Nocardioidaceae</taxon>
        <taxon>Nocardioides</taxon>
    </lineage>
</organism>
<proteinExistence type="predicted"/>
<name>A0ABS7UH69_9ACTN</name>
<dbReference type="CDD" id="cd06154">
    <property type="entry name" value="YjgF_YER057c_UK114_like_6"/>
    <property type="match status" value="1"/>
</dbReference>
<comment type="caution">
    <text evidence="1">The sequence shown here is derived from an EMBL/GenBank/DDBJ whole genome shotgun (WGS) entry which is preliminary data.</text>
</comment>
<sequence length="128" mass="13886">MERQHARSGSPYEETIGFSRAVRVGSVVAVSGTAPVWPDGTVDPDPAVQARRCWEIMLTALAELGGGPEHVVRTRQYVVDPADADAVGAVHGEFFRDTMPASTMVVVKELLDPRWKVEMELDAVVPDA</sequence>
<evidence type="ECO:0000313" key="2">
    <source>
        <dbReference type="Proteomes" id="UP000780875"/>
    </source>
</evidence>
<dbReference type="Pfam" id="PF01042">
    <property type="entry name" value="Ribonuc_L-PSP"/>
    <property type="match status" value="1"/>
</dbReference>